<comment type="caution">
    <text evidence="7">The sequence shown here is derived from an EMBL/GenBank/DDBJ whole genome shotgun (WGS) entry which is preliminary data.</text>
</comment>
<keyword evidence="2 5" id="KW-0812">Transmembrane</keyword>
<name>A0ABW5K3U8_9FLAO</name>
<protein>
    <submittedName>
        <fullName evidence="7">DMT family transporter</fullName>
    </submittedName>
</protein>
<dbReference type="Pfam" id="PF00892">
    <property type="entry name" value="EamA"/>
    <property type="match status" value="2"/>
</dbReference>
<feature type="transmembrane region" description="Helical" evidence="5">
    <location>
        <begin position="89"/>
        <end position="109"/>
    </location>
</feature>
<feature type="domain" description="EamA" evidence="6">
    <location>
        <begin position="4"/>
        <end position="132"/>
    </location>
</feature>
<dbReference type="InterPro" id="IPR037185">
    <property type="entry name" value="EmrE-like"/>
</dbReference>
<feature type="transmembrane region" description="Helical" evidence="5">
    <location>
        <begin position="116"/>
        <end position="135"/>
    </location>
</feature>
<evidence type="ECO:0000256" key="4">
    <source>
        <dbReference type="ARBA" id="ARBA00023136"/>
    </source>
</evidence>
<feature type="transmembrane region" description="Helical" evidence="5">
    <location>
        <begin position="230"/>
        <end position="249"/>
    </location>
</feature>
<dbReference type="EMBL" id="JBHULM010000011">
    <property type="protein sequence ID" value="MFD2542718.1"/>
    <property type="molecule type" value="Genomic_DNA"/>
</dbReference>
<feature type="transmembrane region" description="Helical" evidence="5">
    <location>
        <begin position="173"/>
        <end position="193"/>
    </location>
</feature>
<evidence type="ECO:0000259" key="6">
    <source>
        <dbReference type="Pfam" id="PF00892"/>
    </source>
</evidence>
<dbReference type="PANTHER" id="PTHR22911">
    <property type="entry name" value="ACYL-MALONYL CONDENSING ENZYME-RELATED"/>
    <property type="match status" value="1"/>
</dbReference>
<evidence type="ECO:0000256" key="1">
    <source>
        <dbReference type="ARBA" id="ARBA00004141"/>
    </source>
</evidence>
<feature type="transmembrane region" description="Helical" evidence="5">
    <location>
        <begin position="63"/>
        <end position="83"/>
    </location>
</feature>
<feature type="transmembrane region" description="Helical" evidence="5">
    <location>
        <begin position="255"/>
        <end position="274"/>
    </location>
</feature>
<evidence type="ECO:0000256" key="2">
    <source>
        <dbReference type="ARBA" id="ARBA00022692"/>
    </source>
</evidence>
<organism evidence="7 8">
    <name type="scientific">Lacinutrix gracilariae</name>
    <dbReference type="NCBI Taxonomy" id="1747198"/>
    <lineage>
        <taxon>Bacteria</taxon>
        <taxon>Pseudomonadati</taxon>
        <taxon>Bacteroidota</taxon>
        <taxon>Flavobacteriia</taxon>
        <taxon>Flavobacteriales</taxon>
        <taxon>Flavobacteriaceae</taxon>
        <taxon>Lacinutrix</taxon>
    </lineage>
</organism>
<feature type="transmembrane region" description="Helical" evidence="5">
    <location>
        <begin position="199"/>
        <end position="218"/>
    </location>
</feature>
<dbReference type="RefSeq" id="WP_379903885.1">
    <property type="nucleotide sequence ID" value="NZ_JBHULM010000011.1"/>
</dbReference>
<dbReference type="PANTHER" id="PTHR22911:SF6">
    <property type="entry name" value="SOLUTE CARRIER FAMILY 35 MEMBER G1"/>
    <property type="match status" value="1"/>
</dbReference>
<keyword evidence="8" id="KW-1185">Reference proteome</keyword>
<keyword evidence="3 5" id="KW-1133">Transmembrane helix</keyword>
<comment type="subcellular location">
    <subcellularLocation>
        <location evidence="1">Membrane</location>
        <topology evidence="1">Multi-pass membrane protein</topology>
    </subcellularLocation>
</comment>
<feature type="transmembrane region" description="Helical" evidence="5">
    <location>
        <begin position="5"/>
        <end position="23"/>
    </location>
</feature>
<gene>
    <name evidence="7" type="ORF">ACFSSB_10355</name>
</gene>
<sequence>MHKKAVVYMSLSALAFALLNVFVKKLGDFNVYQIVFFRSIGTLFFTIPLLIKNKIPFLGNKRFLLITRGLVGFTAMTLFFMAIKHLSMGSAVSIRYISPIFAAFFALFLLKEKIKLLQWLCFAIAFLGVVLLKGFDNNINNIGLLFAVVSAIFTGLVPIIIRKIGSSDHPIVIVNYFMIISAIIGGVMCIANWSTPKGIEWLLLLSLGVYGYFGQLYMTKALQTTEINQVAPLKYIEVIFTIIIGAIWFQETYSLLSLFAILLIVSGLILNVIIKQSKKLG</sequence>
<feature type="transmembrane region" description="Helical" evidence="5">
    <location>
        <begin position="29"/>
        <end position="51"/>
    </location>
</feature>
<dbReference type="InterPro" id="IPR000620">
    <property type="entry name" value="EamA_dom"/>
</dbReference>
<dbReference type="SUPFAM" id="SSF103481">
    <property type="entry name" value="Multidrug resistance efflux transporter EmrE"/>
    <property type="match status" value="2"/>
</dbReference>
<accession>A0ABW5K3U8</accession>
<dbReference type="Gene3D" id="1.10.3730.20">
    <property type="match status" value="2"/>
</dbReference>
<evidence type="ECO:0000313" key="7">
    <source>
        <dbReference type="EMBL" id="MFD2542718.1"/>
    </source>
</evidence>
<feature type="domain" description="EamA" evidence="6">
    <location>
        <begin position="142"/>
        <end position="272"/>
    </location>
</feature>
<keyword evidence="4 5" id="KW-0472">Membrane</keyword>
<reference evidence="8" key="1">
    <citation type="journal article" date="2019" name="Int. J. Syst. Evol. Microbiol.">
        <title>The Global Catalogue of Microorganisms (GCM) 10K type strain sequencing project: providing services to taxonomists for standard genome sequencing and annotation.</title>
        <authorList>
            <consortium name="The Broad Institute Genomics Platform"/>
            <consortium name="The Broad Institute Genome Sequencing Center for Infectious Disease"/>
            <person name="Wu L."/>
            <person name="Ma J."/>
        </authorList>
    </citation>
    <scope>NUCLEOTIDE SEQUENCE [LARGE SCALE GENOMIC DNA]</scope>
    <source>
        <strain evidence="8">KCTC 42808</strain>
    </source>
</reference>
<evidence type="ECO:0000256" key="5">
    <source>
        <dbReference type="SAM" id="Phobius"/>
    </source>
</evidence>
<feature type="transmembrane region" description="Helical" evidence="5">
    <location>
        <begin position="141"/>
        <end position="161"/>
    </location>
</feature>
<evidence type="ECO:0000313" key="8">
    <source>
        <dbReference type="Proteomes" id="UP001597467"/>
    </source>
</evidence>
<dbReference type="Proteomes" id="UP001597467">
    <property type="component" value="Unassembled WGS sequence"/>
</dbReference>
<proteinExistence type="predicted"/>
<evidence type="ECO:0000256" key="3">
    <source>
        <dbReference type="ARBA" id="ARBA00022989"/>
    </source>
</evidence>